<dbReference type="Proteomes" id="UP000620075">
    <property type="component" value="Unassembled WGS sequence"/>
</dbReference>
<dbReference type="InterPro" id="IPR050519">
    <property type="entry name" value="Glycosyltransf_28_UgtP"/>
</dbReference>
<comment type="caution">
    <text evidence="7">The sequence shown here is derived from an EMBL/GenBank/DDBJ whole genome shotgun (WGS) entry which is preliminary data.</text>
</comment>
<dbReference type="GO" id="GO:0016020">
    <property type="term" value="C:membrane"/>
    <property type="evidence" value="ECO:0007669"/>
    <property type="project" value="UniProtKB-SubCell"/>
</dbReference>
<evidence type="ECO:0000256" key="4">
    <source>
        <dbReference type="ARBA" id="ARBA00022679"/>
    </source>
</evidence>
<dbReference type="PANTHER" id="PTHR43025:SF3">
    <property type="entry name" value="MONOGALACTOSYLDIACYLGLYCEROL SYNTHASE 1, CHLOROPLASTIC"/>
    <property type="match status" value="1"/>
</dbReference>
<dbReference type="EMBL" id="JAEKNQ010000021">
    <property type="protein sequence ID" value="MBJ7602646.1"/>
    <property type="molecule type" value="Genomic_DNA"/>
</dbReference>
<evidence type="ECO:0000313" key="7">
    <source>
        <dbReference type="EMBL" id="MBJ7602646.1"/>
    </source>
</evidence>
<dbReference type="InterPro" id="IPR009695">
    <property type="entry name" value="Diacylglyc_glucosyltr_N"/>
</dbReference>
<proteinExistence type="inferred from homology"/>
<dbReference type="GO" id="GO:0009247">
    <property type="term" value="P:glycolipid biosynthetic process"/>
    <property type="evidence" value="ECO:0007669"/>
    <property type="project" value="InterPro"/>
</dbReference>
<reference evidence="7 8" key="1">
    <citation type="submission" date="2020-10" db="EMBL/GenBank/DDBJ databases">
        <title>Ca. Dormibacterota MAGs.</title>
        <authorList>
            <person name="Montgomery K."/>
        </authorList>
    </citation>
    <scope>NUCLEOTIDE SEQUENCE [LARGE SCALE GENOMIC DNA]</scope>
    <source>
        <strain evidence="7">SC8811_S16_3</strain>
    </source>
</reference>
<name>A0A934NBP2_9BACT</name>
<evidence type="ECO:0000256" key="3">
    <source>
        <dbReference type="ARBA" id="ARBA00022676"/>
    </source>
</evidence>
<comment type="subcellular location">
    <subcellularLocation>
        <location evidence="1">Membrane</location>
    </subcellularLocation>
</comment>
<feature type="domain" description="Glycosyl transferase family 28 C-terminal" evidence="5">
    <location>
        <begin position="203"/>
        <end position="323"/>
    </location>
</feature>
<dbReference type="SUPFAM" id="SSF53756">
    <property type="entry name" value="UDP-Glycosyltransferase/glycogen phosphorylase"/>
    <property type="match status" value="1"/>
</dbReference>
<dbReference type="InterPro" id="IPR007235">
    <property type="entry name" value="Glyco_trans_28_C"/>
</dbReference>
<gene>
    <name evidence="7" type="ORF">JF888_05565</name>
</gene>
<dbReference type="GO" id="GO:0016758">
    <property type="term" value="F:hexosyltransferase activity"/>
    <property type="evidence" value="ECO:0007669"/>
    <property type="project" value="InterPro"/>
</dbReference>
<accession>A0A934NBP2</accession>
<protein>
    <submittedName>
        <fullName evidence="7">Glycosyltransferase</fullName>
    </submittedName>
</protein>
<evidence type="ECO:0000259" key="5">
    <source>
        <dbReference type="Pfam" id="PF04101"/>
    </source>
</evidence>
<dbReference type="PANTHER" id="PTHR43025">
    <property type="entry name" value="MONOGALACTOSYLDIACYLGLYCEROL SYNTHASE"/>
    <property type="match status" value="1"/>
</dbReference>
<keyword evidence="4" id="KW-0808">Transferase</keyword>
<feature type="domain" description="Diacylglycerol glucosyltransferase N-terminal" evidence="6">
    <location>
        <begin position="10"/>
        <end position="176"/>
    </location>
</feature>
<evidence type="ECO:0000313" key="8">
    <source>
        <dbReference type="Proteomes" id="UP000620075"/>
    </source>
</evidence>
<keyword evidence="3" id="KW-0328">Glycosyltransferase</keyword>
<evidence type="ECO:0000256" key="2">
    <source>
        <dbReference type="ARBA" id="ARBA00006962"/>
    </source>
</evidence>
<dbReference type="Pfam" id="PF04101">
    <property type="entry name" value="Glyco_tran_28_C"/>
    <property type="match status" value="1"/>
</dbReference>
<dbReference type="AlphaFoldDB" id="A0A934NBP2"/>
<dbReference type="Pfam" id="PF06925">
    <property type="entry name" value="MGDG_synth"/>
    <property type="match status" value="1"/>
</dbReference>
<organism evidence="7 8">
    <name type="scientific">Candidatus Dormiibacter inghamiae</name>
    <dbReference type="NCBI Taxonomy" id="3127013"/>
    <lineage>
        <taxon>Bacteria</taxon>
        <taxon>Bacillati</taxon>
        <taxon>Candidatus Dormiibacterota</taxon>
        <taxon>Candidatus Dormibacteria</taxon>
        <taxon>Candidatus Dormibacterales</taxon>
        <taxon>Candidatus Dormibacteraceae</taxon>
        <taxon>Candidatus Dormiibacter</taxon>
    </lineage>
</organism>
<comment type="similarity">
    <text evidence="2">Belongs to the glycosyltransferase 28 family.</text>
</comment>
<evidence type="ECO:0000259" key="6">
    <source>
        <dbReference type="Pfam" id="PF06925"/>
    </source>
</evidence>
<dbReference type="RefSeq" id="WP_338177346.1">
    <property type="nucleotide sequence ID" value="NZ_JAEKNQ010000021.1"/>
</dbReference>
<evidence type="ECO:0000256" key="1">
    <source>
        <dbReference type="ARBA" id="ARBA00004370"/>
    </source>
</evidence>
<sequence>MLYSDTGGGHRAAARALTFALMAQSNPCSTGMCDPLIGQGRPLVRRLTSLYPTIIKRARPAWAAIYHGSNSRPAFAALRASFGPQVRGVLLRTIAEADPDVVLSVHPLLNHVAWSAMQRSDRPRGLMTVVTDLVQLHRGWAFPPADVVVVPTEEAQRYVTRARVAARKVRLLGFPVDMRFRPPAPGEQAAMRKELGLDPERPTVVVMGGGEGSGRMSEQIGALARRDRPWQVIAVCGRNERLRRRLAARSFPTPVLVLGFVDTMPNLLRATDLVVTKAGPGAIAESLATGLPVILTGYLPGQETPNVDYVTQHGVGLYAPRAGQLLRAVQGLLSGDQAQLQEVSRRAREITRPQAALEIAGECLRLARSYMTAPTAGR</sequence>
<dbReference type="Gene3D" id="3.40.50.2000">
    <property type="entry name" value="Glycogen Phosphorylase B"/>
    <property type="match status" value="2"/>
</dbReference>